<gene>
    <name evidence="2" type="ORF">KAK10_05180</name>
</gene>
<sequence length="129" mass="14417">MALIDTFATGLQHIGIPTSNMAATSDFWAKLGFSLKGEFNNDGSLVRFFEFHGLVIETWESAEVNPHAGTINHISLNATDIENAFKTLKAHGFEIIEDQIKELPFWDNGIRYFNVLGPNGEIVEFCKIN</sequence>
<dbReference type="Gene3D" id="3.10.180.10">
    <property type="entry name" value="2,3-Dihydroxybiphenyl 1,2-Dioxygenase, domain 1"/>
    <property type="match status" value="1"/>
</dbReference>
<accession>A0ABT0VI42</accession>
<dbReference type="InterPro" id="IPR004360">
    <property type="entry name" value="Glyas_Fos-R_dOase_dom"/>
</dbReference>
<dbReference type="PROSITE" id="PS51819">
    <property type="entry name" value="VOC"/>
    <property type="match status" value="1"/>
</dbReference>
<dbReference type="Proteomes" id="UP001057481">
    <property type="component" value="Unassembled WGS sequence"/>
</dbReference>
<dbReference type="SUPFAM" id="SSF54593">
    <property type="entry name" value="Glyoxalase/Bleomycin resistance protein/Dihydroxybiphenyl dioxygenase"/>
    <property type="match status" value="1"/>
</dbReference>
<dbReference type="InterPro" id="IPR037523">
    <property type="entry name" value="VOC_core"/>
</dbReference>
<organism evidence="2 3">
    <name type="scientific">Periweissella beninensis</name>
    <dbReference type="NCBI Taxonomy" id="504936"/>
    <lineage>
        <taxon>Bacteria</taxon>
        <taxon>Bacillati</taxon>
        <taxon>Bacillota</taxon>
        <taxon>Bacilli</taxon>
        <taxon>Lactobacillales</taxon>
        <taxon>Lactobacillaceae</taxon>
        <taxon>Periweissella</taxon>
    </lineage>
</organism>
<protein>
    <submittedName>
        <fullName evidence="2">VOC family protein</fullName>
    </submittedName>
</protein>
<evidence type="ECO:0000313" key="2">
    <source>
        <dbReference type="EMBL" id="MCM2437300.1"/>
    </source>
</evidence>
<dbReference type="EMBL" id="JAGMVS010000062">
    <property type="protein sequence ID" value="MCM2437300.1"/>
    <property type="molecule type" value="Genomic_DNA"/>
</dbReference>
<dbReference type="InterPro" id="IPR029068">
    <property type="entry name" value="Glyas_Bleomycin-R_OHBP_Dase"/>
</dbReference>
<name>A0ABT0VI42_9LACO</name>
<dbReference type="Pfam" id="PF00903">
    <property type="entry name" value="Glyoxalase"/>
    <property type="match status" value="1"/>
</dbReference>
<proteinExistence type="predicted"/>
<comment type="caution">
    <text evidence="2">The sequence shown here is derived from an EMBL/GenBank/DDBJ whole genome shotgun (WGS) entry which is preliminary data.</text>
</comment>
<feature type="domain" description="VOC" evidence="1">
    <location>
        <begin position="10"/>
        <end position="128"/>
    </location>
</feature>
<reference evidence="2" key="1">
    <citation type="submission" date="2021-04" db="EMBL/GenBank/DDBJ databases">
        <title>Taxonomic assessment of Weissella genus.</title>
        <authorList>
            <person name="Fanelli F."/>
            <person name="Chieffi D."/>
            <person name="Dell'Aquila A."/>
            <person name="Gyu-Sung C."/>
            <person name="Franz C.M.A.P."/>
            <person name="Fusco V."/>
        </authorList>
    </citation>
    <scope>NUCLEOTIDE SEQUENCE</scope>
    <source>
        <strain evidence="2">LMG 25373</strain>
    </source>
</reference>
<dbReference type="RefSeq" id="WP_205142840.1">
    <property type="nucleotide sequence ID" value="NZ_JAFBDN010000001.1"/>
</dbReference>
<evidence type="ECO:0000259" key="1">
    <source>
        <dbReference type="PROSITE" id="PS51819"/>
    </source>
</evidence>
<evidence type="ECO:0000313" key="3">
    <source>
        <dbReference type="Proteomes" id="UP001057481"/>
    </source>
</evidence>
<keyword evidence="3" id="KW-1185">Reference proteome</keyword>